<feature type="transmembrane region" description="Helical" evidence="5">
    <location>
        <begin position="342"/>
        <end position="367"/>
    </location>
</feature>
<feature type="transmembrane region" description="Helical" evidence="5">
    <location>
        <begin position="158"/>
        <end position="181"/>
    </location>
</feature>
<feature type="transmembrane region" description="Helical" evidence="5">
    <location>
        <begin position="193"/>
        <end position="214"/>
    </location>
</feature>
<comment type="subcellular location">
    <subcellularLocation>
        <location evidence="1">Membrane</location>
        <topology evidence="1">Multi-pass membrane protein</topology>
    </subcellularLocation>
</comment>
<organism evidence="7 8">
    <name type="scientific">Larkinella bovis</name>
    <dbReference type="NCBI Taxonomy" id="683041"/>
    <lineage>
        <taxon>Bacteria</taxon>
        <taxon>Pseudomonadati</taxon>
        <taxon>Bacteroidota</taxon>
        <taxon>Cytophagia</taxon>
        <taxon>Cytophagales</taxon>
        <taxon>Spirosomataceae</taxon>
        <taxon>Larkinella</taxon>
    </lineage>
</organism>
<proteinExistence type="predicted"/>
<protein>
    <submittedName>
        <fullName evidence="7">O-antigen ligase family protein</fullName>
    </submittedName>
</protein>
<evidence type="ECO:0000259" key="6">
    <source>
        <dbReference type="Pfam" id="PF04932"/>
    </source>
</evidence>
<dbReference type="PANTHER" id="PTHR37422">
    <property type="entry name" value="TEICHURONIC ACID BIOSYNTHESIS PROTEIN TUAE"/>
    <property type="match status" value="1"/>
</dbReference>
<feature type="domain" description="O-antigen ligase-related" evidence="6">
    <location>
        <begin position="227"/>
        <end position="357"/>
    </location>
</feature>
<keyword evidence="3 5" id="KW-1133">Transmembrane helix</keyword>
<dbReference type="Proteomes" id="UP001596106">
    <property type="component" value="Unassembled WGS sequence"/>
</dbReference>
<evidence type="ECO:0000256" key="1">
    <source>
        <dbReference type="ARBA" id="ARBA00004141"/>
    </source>
</evidence>
<feature type="transmembrane region" description="Helical" evidence="5">
    <location>
        <begin position="56"/>
        <end position="80"/>
    </location>
</feature>
<feature type="transmembrane region" description="Helical" evidence="5">
    <location>
        <begin position="92"/>
        <end position="110"/>
    </location>
</feature>
<evidence type="ECO:0000256" key="4">
    <source>
        <dbReference type="ARBA" id="ARBA00023136"/>
    </source>
</evidence>
<dbReference type="GO" id="GO:0016874">
    <property type="term" value="F:ligase activity"/>
    <property type="evidence" value="ECO:0007669"/>
    <property type="project" value="UniProtKB-KW"/>
</dbReference>
<name>A0ABW0IGG8_9BACT</name>
<feature type="transmembrane region" description="Helical" evidence="5">
    <location>
        <begin position="244"/>
        <end position="261"/>
    </location>
</feature>
<feature type="transmembrane region" description="Helical" evidence="5">
    <location>
        <begin position="268"/>
        <end position="287"/>
    </location>
</feature>
<dbReference type="PANTHER" id="PTHR37422:SF17">
    <property type="entry name" value="O-ANTIGEN LIGASE"/>
    <property type="match status" value="1"/>
</dbReference>
<keyword evidence="4 5" id="KW-0472">Membrane</keyword>
<feature type="transmembrane region" description="Helical" evidence="5">
    <location>
        <begin position="379"/>
        <end position="397"/>
    </location>
</feature>
<evidence type="ECO:0000313" key="7">
    <source>
        <dbReference type="EMBL" id="MFC5412571.1"/>
    </source>
</evidence>
<comment type="caution">
    <text evidence="7">The sequence shown here is derived from an EMBL/GenBank/DDBJ whole genome shotgun (WGS) entry which is preliminary data.</text>
</comment>
<reference evidence="8" key="1">
    <citation type="journal article" date="2019" name="Int. J. Syst. Evol. Microbiol.">
        <title>The Global Catalogue of Microorganisms (GCM) 10K type strain sequencing project: providing services to taxonomists for standard genome sequencing and annotation.</title>
        <authorList>
            <consortium name="The Broad Institute Genomics Platform"/>
            <consortium name="The Broad Institute Genome Sequencing Center for Infectious Disease"/>
            <person name="Wu L."/>
            <person name="Ma J."/>
        </authorList>
    </citation>
    <scope>NUCLEOTIDE SEQUENCE [LARGE SCALE GENOMIC DNA]</scope>
    <source>
        <strain evidence="8">CCUG 55250</strain>
    </source>
</reference>
<accession>A0ABW0IGG8</accession>
<dbReference type="Pfam" id="PF04932">
    <property type="entry name" value="Wzy_C"/>
    <property type="match status" value="1"/>
</dbReference>
<gene>
    <name evidence="7" type="ORF">ACFPMF_24815</name>
</gene>
<dbReference type="InterPro" id="IPR007016">
    <property type="entry name" value="O-antigen_ligase-rel_domated"/>
</dbReference>
<feature type="transmembrane region" description="Helical" evidence="5">
    <location>
        <begin position="116"/>
        <end position="137"/>
    </location>
</feature>
<sequence length="426" mass="48100">MIVGAPYFGDLNNTNPKLYLGQLSSPKIYKLGLLVGLFPIFGLDESDITGMNSLDIFSITNIIRFIWVTLNLLFLNIYLLRLGIKSVIINLLNSKFNLSFILITLIALGINKVDDLISWFRFFELSLNLLLIGICISKIRNTYSKEGVIIIFYESLRYVFHLLLIIFTIVAATSPSVAFNVGEDRGIRLGGAFIHPNTFALGCISYIISTFILLKLKRLKKSIGFISIFFSIALLIATKSSSGSLTFITILFIYTIWRLNYKIRIPMAFLFIILIPILINSISAQSIQFSGTWLDRTIIYKQSIEGILDNIWFGIGPFKPIKSYFEKNMLFSYWLPAHPHNIFLELLLSRGLFGGGFIISVILASVFQLIKAVLKKENLLIVGTLLIIFSIIFHGSFESSFANAVKPFCHSIFFLAITILHTNKKP</sequence>
<evidence type="ECO:0000256" key="2">
    <source>
        <dbReference type="ARBA" id="ARBA00022692"/>
    </source>
</evidence>
<feature type="transmembrane region" description="Helical" evidence="5">
    <location>
        <begin position="221"/>
        <end position="238"/>
    </location>
</feature>
<keyword evidence="2 5" id="KW-0812">Transmembrane</keyword>
<evidence type="ECO:0000256" key="3">
    <source>
        <dbReference type="ARBA" id="ARBA00022989"/>
    </source>
</evidence>
<dbReference type="EMBL" id="JBHSMA010000013">
    <property type="protein sequence ID" value="MFC5412571.1"/>
    <property type="molecule type" value="Genomic_DNA"/>
</dbReference>
<evidence type="ECO:0000256" key="5">
    <source>
        <dbReference type="SAM" id="Phobius"/>
    </source>
</evidence>
<evidence type="ECO:0000313" key="8">
    <source>
        <dbReference type="Proteomes" id="UP001596106"/>
    </source>
</evidence>
<keyword evidence="7" id="KW-0436">Ligase</keyword>
<keyword evidence="8" id="KW-1185">Reference proteome</keyword>
<dbReference type="InterPro" id="IPR051533">
    <property type="entry name" value="WaaL-like"/>
</dbReference>